<keyword evidence="1 3" id="KW-0378">Hydrolase</keyword>
<dbReference type="InterPro" id="IPR017853">
    <property type="entry name" value="GH"/>
</dbReference>
<comment type="similarity">
    <text evidence="3">Belongs to the glycosyl hydrolase 5 (cellulase A) family.</text>
</comment>
<dbReference type="Proteomes" id="UP001165306">
    <property type="component" value="Unassembled WGS sequence"/>
</dbReference>
<proteinExistence type="inferred from homology"/>
<evidence type="ECO:0000313" key="6">
    <source>
        <dbReference type="EMBL" id="MCM8748232.1"/>
    </source>
</evidence>
<dbReference type="AlphaFoldDB" id="A0AA42B9F6"/>
<dbReference type="EMBL" id="JAMSLR010000002">
    <property type="protein sequence ID" value="MCM8748232.1"/>
    <property type="molecule type" value="Genomic_DNA"/>
</dbReference>
<keyword evidence="2 3" id="KW-0326">Glycosidase</keyword>
<evidence type="ECO:0000256" key="4">
    <source>
        <dbReference type="SAM" id="SignalP"/>
    </source>
</evidence>
<dbReference type="InterPro" id="IPR051923">
    <property type="entry name" value="Glycosyl_Hydrolase_39"/>
</dbReference>
<accession>A0AA42B9F6</accession>
<dbReference type="SUPFAM" id="SSF51445">
    <property type="entry name" value="(Trans)glycosidases"/>
    <property type="match status" value="1"/>
</dbReference>
<dbReference type="PANTHER" id="PTHR12631:SF10">
    <property type="entry name" value="BETA-XYLOSIDASE-LIKE PROTEIN-RELATED"/>
    <property type="match status" value="1"/>
</dbReference>
<dbReference type="Pfam" id="PF00150">
    <property type="entry name" value="Cellulase"/>
    <property type="match status" value="1"/>
</dbReference>
<evidence type="ECO:0000259" key="5">
    <source>
        <dbReference type="Pfam" id="PF00150"/>
    </source>
</evidence>
<keyword evidence="4" id="KW-0732">Signal</keyword>
<protein>
    <submittedName>
        <fullName evidence="6">Cellulase family glycosylhydrolase</fullName>
    </submittedName>
</protein>
<dbReference type="Gene3D" id="3.20.20.80">
    <property type="entry name" value="Glycosidases"/>
    <property type="match status" value="1"/>
</dbReference>
<name>A0AA42B9F6_9BACT</name>
<dbReference type="InterPro" id="IPR001547">
    <property type="entry name" value="Glyco_hydro_5"/>
</dbReference>
<comment type="caution">
    <text evidence="6">The sequence shown here is derived from an EMBL/GenBank/DDBJ whole genome shotgun (WGS) entry which is preliminary data.</text>
</comment>
<gene>
    <name evidence="6" type="ORF">NET02_03665</name>
</gene>
<feature type="signal peptide" evidence="4">
    <location>
        <begin position="1"/>
        <end position="25"/>
    </location>
</feature>
<reference evidence="6" key="1">
    <citation type="submission" date="2022-06" db="EMBL/GenBank/DDBJ databases">
        <title>CFH 74404 Thermomicrobiaceae sp.</title>
        <authorList>
            <person name="Ming H."/>
            <person name="Li W.-J."/>
            <person name="Zhao Z."/>
        </authorList>
    </citation>
    <scope>NUCLEOTIDE SEQUENCE</scope>
    <source>
        <strain evidence="6">CFH 74404</strain>
    </source>
</reference>
<organism evidence="6 7">
    <name type="scientific">Thermalbibacter longus</name>
    <dbReference type="NCBI Taxonomy" id="2951981"/>
    <lineage>
        <taxon>Bacteria</taxon>
        <taxon>Pseudomonadati</taxon>
        <taxon>Thermomicrobiota</taxon>
        <taxon>Thermomicrobia</taxon>
        <taxon>Thermomicrobiales</taxon>
        <taxon>Thermomicrobiaceae</taxon>
        <taxon>Thermalbibacter</taxon>
    </lineage>
</organism>
<evidence type="ECO:0000256" key="1">
    <source>
        <dbReference type="ARBA" id="ARBA00022801"/>
    </source>
</evidence>
<keyword evidence="7" id="KW-1185">Reference proteome</keyword>
<dbReference type="PANTHER" id="PTHR12631">
    <property type="entry name" value="ALPHA-L-IDURONIDASE"/>
    <property type="match status" value="1"/>
</dbReference>
<evidence type="ECO:0000313" key="7">
    <source>
        <dbReference type="Proteomes" id="UP001165306"/>
    </source>
</evidence>
<evidence type="ECO:0000256" key="3">
    <source>
        <dbReference type="RuleBase" id="RU361153"/>
    </source>
</evidence>
<feature type="domain" description="Glycoside hydrolase family 5" evidence="5">
    <location>
        <begin position="248"/>
        <end position="402"/>
    </location>
</feature>
<feature type="chain" id="PRO_5041355824" evidence="4">
    <location>
        <begin position="26"/>
        <end position="579"/>
    </location>
</feature>
<dbReference type="RefSeq" id="WP_284056015.1">
    <property type="nucleotide sequence ID" value="NZ_JAMSLR010000002.1"/>
</dbReference>
<dbReference type="GO" id="GO:0004553">
    <property type="term" value="F:hydrolase activity, hydrolyzing O-glycosyl compounds"/>
    <property type="evidence" value="ECO:0007669"/>
    <property type="project" value="InterPro"/>
</dbReference>
<evidence type="ECO:0000256" key="2">
    <source>
        <dbReference type="ARBA" id="ARBA00023295"/>
    </source>
</evidence>
<sequence length="579" mass="66139">MKRVRVMILAAVLMASFLPATSALSAPSAPEDLLMPRYFPETGFWVQGIFRQYWETHGGLYVHGYPITGVFEQDGYYRQYFERSVFEYHPENAGTPYEVLLMRLGAWRIEGRQGEAPFQPIPAFPSSDDHWYFPETQHSLSYGFKAFWIANGGLPNFGYPLSQEFDERNPDPPAGDGQVHTVQYFERARFEWHPENRGTQWEVLLGLLGREYLQHRGAPPEALARQDPNMPPPDPISGRHYGPHVGYGFNIHWRGDGEADSFNQKTLDMVKGAGFSWVRFQIEWSNIEREPGRYSTGGLDLIINRAHENGVKMIVSISHAPSWLDPNHGIPTDTAPFRRLMEHLAERYRGKVQAWEIWNEQNLVWVPGQQVDVGRYVELLKAGYQGVKAGDPNAIVLFGGLTPTGVMDPSIAIDDVEYLRRAYAYNNGEVKQYFDHLAAHPGSNQNPPDTMWPGNPGPGPGWQDHPSFYFRRVEQLRQVMVENGDAAKQIWLTEFGWTTANQAPGYEYGQYTSEEEQAQYLVRAFEIAKTEWPWMGVMAVWNLNFSVVVPPADEKYPWSVLYGDWSPRPAYRALQAMPK</sequence>
<dbReference type="GO" id="GO:0000272">
    <property type="term" value="P:polysaccharide catabolic process"/>
    <property type="evidence" value="ECO:0007669"/>
    <property type="project" value="InterPro"/>
</dbReference>